<accession>A0A9K3LYD7</accession>
<organism evidence="4 5">
    <name type="scientific">Nitzschia inconspicua</name>
    <dbReference type="NCBI Taxonomy" id="303405"/>
    <lineage>
        <taxon>Eukaryota</taxon>
        <taxon>Sar</taxon>
        <taxon>Stramenopiles</taxon>
        <taxon>Ochrophyta</taxon>
        <taxon>Bacillariophyta</taxon>
        <taxon>Bacillariophyceae</taxon>
        <taxon>Bacillariophycidae</taxon>
        <taxon>Bacillariales</taxon>
        <taxon>Bacillariaceae</taxon>
        <taxon>Nitzschia</taxon>
    </lineage>
</organism>
<feature type="compositionally biased region" description="Acidic residues" evidence="1">
    <location>
        <begin position="1107"/>
        <end position="1180"/>
    </location>
</feature>
<evidence type="ECO:0000313" key="4">
    <source>
        <dbReference type="EMBL" id="KAG7370432.1"/>
    </source>
</evidence>
<evidence type="ECO:0000313" key="5">
    <source>
        <dbReference type="Proteomes" id="UP000693970"/>
    </source>
</evidence>
<sequence length="1191" mass="126771">MPSLQSLLSPIVWVILFSSLHTAQSQFSNHDRRTKSTSDINNNRNRNSNRHSSSSFSSSSRRNLRSLELQCKDGVYNVTLPSEANDTTVEEEGEIFLTCESAEANGDCNQQDGVINEAIKEIRDPISGLTMGEACCVCRGGEFIDYQQQPQEDGQDTNNSNSDNENDEPLFADSSSPTSDANTTTIGGGSDTTCGSGPILMTTLSVEGSIDPSTRATFPNSVNSVCMNNLETMGGWFIVEGTGGPISLEACSNGSTASSIAIRVLQGTDCDDLACTEPIARQHPTCDNGYAISWVTDVNVQYHVLVVGLPVGAGGSVSTTVTSSSLLSDGSTTTTSGNKERRVLASVASFPVPFTLTLKELTMPENNSCPSAITLTEREIQGDTTMGGNSVMINQCNANNAADVERPGVYYKLSPEQGGNNNLVYTATTCHETKTNFDAQVSVFTTTTDCQLTCLDNAQTLPCPDGSPGSITFWTPTTEDVVMIVVHGSSDDQFGGGGAFNLQIDQAGPLANDNCATAQEITVGTEIVASTRGAKPDAISAGCQGSVTHAYGVWYKFQGTGKVVSASTCSAETKHRTAIHVFSGSSCESLTCMDTEHGNSALCRSDNPERSATVNFLAQDGFDYFILVSSVDALSGSFGLTLTEVTPPTNDDCANAFPLIVGEANVDSTATATIDFPLGESCGIALDSPGVWYTILGDGKAMSISTCPSNDYSSAISIFQGSCNGLECITGTAAPDPSCETGGVTATWLSQRGISYYIFVHGESPNSMGKFELLAGTFDIVTANQFCPQALVVGTDGEKISGSTDDASHPSIFTDSCGVAITSPGLWYRFVGTGYPMNTAVCSKDDGFDVSVSVFVADDKGSSCDVLTCISGATFADSLCRDKNNGRRQRLLQTEMNLAPDSFSFLTETGRMYYIYVHGRNSVGDFELFVTEDDSVDEPDNTPIADLTYGRDLYRWTPMDTAVSIATDYSNLSFLLESQVTGVKADLDGSTIHYTPRKGWEGEDRILLRGCKNEGCKQFTVTIRVMGSAEDIANSPGPSGGAGESTNGGGDDGDGGGSKKLLWLLLIPLLCCLCCLLYYCHKQRQDGNEDENLGDTDAEDQKGFVDEYQEGDDDDDDNDDEDDDDDDDDGEVDEEDPNGGEEEGEEEESDDDDEEEDGDEDDDDGEEEDEEDEDSDDGSDADLAPPSGRLT</sequence>
<keyword evidence="2" id="KW-1133">Transmembrane helix</keyword>
<name>A0A9K3LYD7_9STRA</name>
<feature type="compositionally biased region" description="Low complexity" evidence="1">
    <location>
        <begin position="37"/>
        <end position="61"/>
    </location>
</feature>
<feature type="compositionally biased region" description="Polar residues" evidence="1">
    <location>
        <begin position="173"/>
        <end position="195"/>
    </location>
</feature>
<evidence type="ECO:0000256" key="1">
    <source>
        <dbReference type="SAM" id="MobiDB-lite"/>
    </source>
</evidence>
<gene>
    <name evidence="4" type="ORF">IV203_019002</name>
</gene>
<reference evidence="4" key="2">
    <citation type="submission" date="2021-04" db="EMBL/GenBank/DDBJ databases">
        <authorList>
            <person name="Podell S."/>
        </authorList>
    </citation>
    <scope>NUCLEOTIDE SEQUENCE</scope>
    <source>
        <strain evidence="4">Hildebrandi</strain>
    </source>
</reference>
<dbReference type="OrthoDB" id="27784at2759"/>
<keyword evidence="2" id="KW-0472">Membrane</keyword>
<dbReference type="EMBL" id="JAGRRH010000004">
    <property type="protein sequence ID" value="KAG7370432.1"/>
    <property type="molecule type" value="Genomic_DNA"/>
</dbReference>
<dbReference type="Proteomes" id="UP000693970">
    <property type="component" value="Unassembled WGS sequence"/>
</dbReference>
<feature type="compositionally biased region" description="Gly residues" evidence="1">
    <location>
        <begin position="1038"/>
        <end position="1053"/>
    </location>
</feature>
<evidence type="ECO:0000256" key="2">
    <source>
        <dbReference type="SAM" id="Phobius"/>
    </source>
</evidence>
<feature type="region of interest" description="Disordered" evidence="1">
    <location>
        <begin position="1030"/>
        <end position="1053"/>
    </location>
</feature>
<proteinExistence type="predicted"/>
<comment type="caution">
    <text evidence="4">The sequence shown here is derived from an EMBL/GenBank/DDBJ whole genome shotgun (WGS) entry which is preliminary data.</text>
</comment>
<feature type="transmembrane region" description="Helical" evidence="2">
    <location>
        <begin position="1061"/>
        <end position="1080"/>
    </location>
</feature>
<feature type="region of interest" description="Disordered" evidence="1">
    <location>
        <begin position="26"/>
        <end position="61"/>
    </location>
</feature>
<dbReference type="AlphaFoldDB" id="A0A9K3LYD7"/>
<evidence type="ECO:0000256" key="3">
    <source>
        <dbReference type="SAM" id="SignalP"/>
    </source>
</evidence>
<feature type="region of interest" description="Disordered" evidence="1">
    <location>
        <begin position="150"/>
        <end position="196"/>
    </location>
</feature>
<protein>
    <submittedName>
        <fullName evidence="4">Uncharacterized protein</fullName>
    </submittedName>
</protein>
<feature type="chain" id="PRO_5039918756" evidence="3">
    <location>
        <begin position="26"/>
        <end position="1191"/>
    </location>
</feature>
<keyword evidence="3" id="KW-0732">Signal</keyword>
<reference evidence="4" key="1">
    <citation type="journal article" date="2021" name="Sci. Rep.">
        <title>Diploid genomic architecture of Nitzschia inconspicua, an elite biomass production diatom.</title>
        <authorList>
            <person name="Oliver A."/>
            <person name="Podell S."/>
            <person name="Pinowska A."/>
            <person name="Traller J.C."/>
            <person name="Smith S.R."/>
            <person name="McClure R."/>
            <person name="Beliaev A."/>
            <person name="Bohutskyi P."/>
            <person name="Hill E.A."/>
            <person name="Rabines A."/>
            <person name="Zheng H."/>
            <person name="Allen L.Z."/>
            <person name="Kuo A."/>
            <person name="Grigoriev I.V."/>
            <person name="Allen A.E."/>
            <person name="Hazlebeck D."/>
            <person name="Allen E.E."/>
        </authorList>
    </citation>
    <scope>NUCLEOTIDE SEQUENCE</scope>
    <source>
        <strain evidence="4">Hildebrandi</strain>
    </source>
</reference>
<keyword evidence="5" id="KW-1185">Reference proteome</keyword>
<feature type="region of interest" description="Disordered" evidence="1">
    <location>
        <begin position="1107"/>
        <end position="1191"/>
    </location>
</feature>
<feature type="signal peptide" evidence="3">
    <location>
        <begin position="1"/>
        <end position="25"/>
    </location>
</feature>
<keyword evidence="2" id="KW-0812">Transmembrane</keyword>